<dbReference type="RefSeq" id="WP_108534925.1">
    <property type="nucleotide sequence ID" value="NZ_PYHP01000099.1"/>
</dbReference>
<name>A0A2T6FS29_9BACL</name>
<organism evidence="3 4">
    <name type="scientific">Paenibacillus elgii</name>
    <dbReference type="NCBI Taxonomy" id="189691"/>
    <lineage>
        <taxon>Bacteria</taxon>
        <taxon>Bacillati</taxon>
        <taxon>Bacillota</taxon>
        <taxon>Bacilli</taxon>
        <taxon>Bacillales</taxon>
        <taxon>Paenibacillaceae</taxon>
        <taxon>Paenibacillus</taxon>
    </lineage>
</organism>
<evidence type="ECO:0008006" key="5">
    <source>
        <dbReference type="Google" id="ProtNLM"/>
    </source>
</evidence>
<keyword evidence="2" id="KW-0732">Signal</keyword>
<feature type="chain" id="PRO_5039605705" description="Lipoprotein SmpA/OmlA domain-containing protein" evidence="2">
    <location>
        <begin position="23"/>
        <end position="208"/>
    </location>
</feature>
<proteinExistence type="predicted"/>
<protein>
    <recommendedName>
        <fullName evidence="5">Lipoprotein SmpA/OmlA domain-containing protein</fullName>
    </recommendedName>
</protein>
<reference evidence="3 4" key="1">
    <citation type="submission" date="2018-03" db="EMBL/GenBank/DDBJ databases">
        <title>Genome sequence of Paenibacillus elgii strain AC13 an antimicrobial compound producing bacteria.</title>
        <authorList>
            <person name="Kurokawa A.S."/>
            <person name="Araujo J.F."/>
            <person name="Costa R.A."/>
            <person name="Ortega D.B."/>
            <person name="Pires A.S."/>
            <person name="Pappas G.J.Jr."/>
            <person name="Franco O.L."/>
            <person name="Barreto C."/>
            <person name="Magalhaes B.S."/>
            <person name="Kruger R.H."/>
        </authorList>
    </citation>
    <scope>NUCLEOTIDE SEQUENCE [LARGE SCALE GENOMIC DNA]</scope>
    <source>
        <strain evidence="3 4">AC13</strain>
    </source>
</reference>
<evidence type="ECO:0000313" key="3">
    <source>
        <dbReference type="EMBL" id="PUA34708.1"/>
    </source>
</evidence>
<evidence type="ECO:0000256" key="2">
    <source>
        <dbReference type="SAM" id="SignalP"/>
    </source>
</evidence>
<sequence length="208" mass="22716">MNHKLGAIALLIGCVLLNGCGADNTNKPTEPNKGDSTANTATDRPNENQAKPIEKGPGPLTKENTSIGGIHIGDTQEQIKSLLGEPTKITNGGGTPEVEWYYEKQNTRILFFRNSENEPIGGVENILLASPSTLKTDKNIGIGDSAEQLMKSYKKIETDGKKTLGYWVTGANHTEGVYHPYLLFLMDDNNHIKNIQLSNHFIDPAKTK</sequence>
<dbReference type="Proteomes" id="UP000244184">
    <property type="component" value="Unassembled WGS sequence"/>
</dbReference>
<dbReference type="EMBL" id="PYHP01000099">
    <property type="protein sequence ID" value="PUA34708.1"/>
    <property type="molecule type" value="Genomic_DNA"/>
</dbReference>
<feature type="compositionally biased region" description="Polar residues" evidence="1">
    <location>
        <begin position="24"/>
        <end position="49"/>
    </location>
</feature>
<gene>
    <name evidence="3" type="ORF">C8Z91_33045</name>
</gene>
<evidence type="ECO:0000256" key="1">
    <source>
        <dbReference type="SAM" id="MobiDB-lite"/>
    </source>
</evidence>
<feature type="signal peptide" evidence="2">
    <location>
        <begin position="1"/>
        <end position="22"/>
    </location>
</feature>
<evidence type="ECO:0000313" key="4">
    <source>
        <dbReference type="Proteomes" id="UP000244184"/>
    </source>
</evidence>
<dbReference type="AlphaFoldDB" id="A0A2T6FS29"/>
<feature type="region of interest" description="Disordered" evidence="1">
    <location>
        <begin position="24"/>
        <end position="68"/>
    </location>
</feature>
<accession>A0A2T6FS29</accession>
<comment type="caution">
    <text evidence="3">The sequence shown here is derived from an EMBL/GenBank/DDBJ whole genome shotgun (WGS) entry which is preliminary data.</text>
</comment>